<evidence type="ECO:0000256" key="6">
    <source>
        <dbReference type="SAM" id="Phobius"/>
    </source>
</evidence>
<evidence type="ECO:0000256" key="5">
    <source>
        <dbReference type="ARBA" id="ARBA00023136"/>
    </source>
</evidence>
<gene>
    <name evidence="7" type="ORF">H9642_10365</name>
</gene>
<keyword evidence="2" id="KW-1003">Cell membrane</keyword>
<dbReference type="Pfam" id="PF03626">
    <property type="entry name" value="COX4_pro"/>
    <property type="match status" value="1"/>
</dbReference>
<keyword evidence="4 6" id="KW-1133">Transmembrane helix</keyword>
<feature type="transmembrane region" description="Helical" evidence="6">
    <location>
        <begin position="60"/>
        <end position="82"/>
    </location>
</feature>
<comment type="caution">
    <text evidence="7">The sequence shown here is derived from an EMBL/GenBank/DDBJ whole genome shotgun (WGS) entry which is preliminary data.</text>
</comment>
<protein>
    <submittedName>
        <fullName evidence="7">Cytochrome C oxidase subunit IV family protein</fullName>
    </submittedName>
</protein>
<comment type="subcellular location">
    <subcellularLocation>
        <location evidence="1">Cell membrane</location>
        <topology evidence="1">Multi-pass membrane protein</topology>
    </subcellularLocation>
</comment>
<dbReference type="RefSeq" id="WP_251836366.1">
    <property type="nucleotide sequence ID" value="NZ_JACSQG010000004.1"/>
</dbReference>
<evidence type="ECO:0000256" key="3">
    <source>
        <dbReference type="ARBA" id="ARBA00022692"/>
    </source>
</evidence>
<evidence type="ECO:0000256" key="1">
    <source>
        <dbReference type="ARBA" id="ARBA00004651"/>
    </source>
</evidence>
<evidence type="ECO:0000256" key="2">
    <source>
        <dbReference type="ARBA" id="ARBA00022475"/>
    </source>
</evidence>
<name>A0ABR8TP99_9PSED</name>
<accession>A0ABR8TP99</accession>
<dbReference type="InterPro" id="IPR005171">
    <property type="entry name" value="Cyt_c_oxidase_su4_prok"/>
</dbReference>
<dbReference type="EMBL" id="JACSQG010000004">
    <property type="protein sequence ID" value="MBD7977592.1"/>
    <property type="molecule type" value="Genomic_DNA"/>
</dbReference>
<proteinExistence type="predicted"/>
<organism evidence="7 8">
    <name type="scientific">Serpens gallinarum</name>
    <dbReference type="NCBI Taxonomy" id="2763075"/>
    <lineage>
        <taxon>Bacteria</taxon>
        <taxon>Pseudomonadati</taxon>
        <taxon>Pseudomonadota</taxon>
        <taxon>Gammaproteobacteria</taxon>
        <taxon>Pseudomonadales</taxon>
        <taxon>Pseudomonadaceae</taxon>
        <taxon>Pseudomonas</taxon>
    </lineage>
</organism>
<sequence>MSASITLILCWIGLAVLSVGTVVLGNAGMSLTLAGAVLAVAFGKAWLITDGFMELRHAPLRWRGLLLSWPLVMVVGVLLALVL</sequence>
<keyword evidence="3 6" id="KW-0812">Transmembrane</keyword>
<evidence type="ECO:0000313" key="8">
    <source>
        <dbReference type="Proteomes" id="UP000611945"/>
    </source>
</evidence>
<keyword evidence="5 6" id="KW-0472">Membrane</keyword>
<evidence type="ECO:0000313" key="7">
    <source>
        <dbReference type="EMBL" id="MBD7977592.1"/>
    </source>
</evidence>
<feature type="transmembrane region" description="Helical" evidence="6">
    <location>
        <begin position="28"/>
        <end position="48"/>
    </location>
</feature>
<evidence type="ECO:0000256" key="4">
    <source>
        <dbReference type="ARBA" id="ARBA00022989"/>
    </source>
</evidence>
<keyword evidence="8" id="KW-1185">Reference proteome</keyword>
<dbReference type="Proteomes" id="UP000611945">
    <property type="component" value="Unassembled WGS sequence"/>
</dbReference>
<reference evidence="7 8" key="1">
    <citation type="submission" date="2020-08" db="EMBL/GenBank/DDBJ databases">
        <title>A Genomic Blueprint of the Chicken Gut Microbiome.</title>
        <authorList>
            <person name="Gilroy R."/>
            <person name="Ravi A."/>
            <person name="Getino M."/>
            <person name="Pursley I."/>
            <person name="Horton D.L."/>
            <person name="Alikhan N.-F."/>
            <person name="Baker D."/>
            <person name="Gharbi K."/>
            <person name="Hall N."/>
            <person name="Watson M."/>
            <person name="Adriaenssens E.M."/>
            <person name="Foster-Nyarko E."/>
            <person name="Jarju S."/>
            <person name="Secka A."/>
            <person name="Antonio M."/>
            <person name="Oren A."/>
            <person name="Chaudhuri R."/>
            <person name="La Ragione R.M."/>
            <person name="Hildebrand F."/>
            <person name="Pallen M.J."/>
        </authorList>
    </citation>
    <scope>NUCLEOTIDE SEQUENCE [LARGE SCALE GENOMIC DNA]</scope>
    <source>
        <strain evidence="7 8">Sa2CUA2</strain>
    </source>
</reference>